<proteinExistence type="predicted"/>
<comment type="caution">
    <text evidence="1">The sequence shown here is derived from an EMBL/GenBank/DDBJ whole genome shotgun (WGS) entry which is preliminary data.</text>
</comment>
<sequence>MALDFHRLDNKEYLFGLDDKKYKNLDEIFTEYKNWTGIYIDPYSDTKLTIENQKLLVKIIDIYIEKTNLNTDKQKTVDILEFRALLNYFSDKNLEIEILGD</sequence>
<accession>A0ABU1TUP5</accession>
<protein>
    <submittedName>
        <fullName evidence="1">Uncharacterized protein</fullName>
    </submittedName>
</protein>
<keyword evidence="2" id="KW-1185">Reference proteome</keyword>
<name>A0ABU1TUP5_9FLAO</name>
<organism evidence="1 2">
    <name type="scientific">Flavobacterium arsenatis</name>
    <dbReference type="NCBI Taxonomy" id="1484332"/>
    <lineage>
        <taxon>Bacteria</taxon>
        <taxon>Pseudomonadati</taxon>
        <taxon>Bacteroidota</taxon>
        <taxon>Flavobacteriia</taxon>
        <taxon>Flavobacteriales</taxon>
        <taxon>Flavobacteriaceae</taxon>
        <taxon>Flavobacterium</taxon>
    </lineage>
</organism>
<dbReference type="EMBL" id="JAVDVI010000024">
    <property type="protein sequence ID" value="MDR6969604.1"/>
    <property type="molecule type" value="Genomic_DNA"/>
</dbReference>
<evidence type="ECO:0000313" key="2">
    <source>
        <dbReference type="Proteomes" id="UP001255185"/>
    </source>
</evidence>
<dbReference type="Proteomes" id="UP001255185">
    <property type="component" value="Unassembled WGS sequence"/>
</dbReference>
<reference evidence="1 2" key="1">
    <citation type="submission" date="2023-07" db="EMBL/GenBank/DDBJ databases">
        <title>Sorghum-associated microbial communities from plants grown in Nebraska, USA.</title>
        <authorList>
            <person name="Schachtman D."/>
        </authorList>
    </citation>
    <scope>NUCLEOTIDE SEQUENCE [LARGE SCALE GENOMIC DNA]</scope>
    <source>
        <strain evidence="1 2">3773</strain>
    </source>
</reference>
<gene>
    <name evidence="1" type="ORF">J2X31_003637</name>
</gene>
<dbReference type="RefSeq" id="WP_310028837.1">
    <property type="nucleotide sequence ID" value="NZ_JAVDVI010000024.1"/>
</dbReference>
<evidence type="ECO:0000313" key="1">
    <source>
        <dbReference type="EMBL" id="MDR6969604.1"/>
    </source>
</evidence>